<dbReference type="Pfam" id="PF24879">
    <property type="entry name" value="DUF7737"/>
    <property type="match status" value="1"/>
</dbReference>
<evidence type="ECO:0000313" key="4">
    <source>
        <dbReference type="EMBL" id="MBB6214441.1"/>
    </source>
</evidence>
<dbReference type="EMBL" id="JACHEN010000002">
    <property type="protein sequence ID" value="MBB6214441.1"/>
    <property type="molecule type" value="Genomic_DNA"/>
</dbReference>
<comment type="caution">
    <text evidence="4">The sequence shown here is derived from an EMBL/GenBank/DDBJ whole genome shotgun (WGS) entry which is preliminary data.</text>
</comment>
<name>A0A841KMG1_9FIRM</name>
<dbReference type="InterPro" id="IPR025406">
    <property type="entry name" value="DUF4132"/>
</dbReference>
<protein>
    <recommendedName>
        <fullName evidence="6">DUF4132 domain-containing protein</fullName>
    </recommendedName>
</protein>
<sequence>MYINHEKREIMDSYLNKSFLQKLLFLGRGLDIANVVIDYIKADYNSESAMYNKLLDLLWSNGTKDIREVFTGKEYGALKLLLGDHFAEIFKHVWDRATLYTYTTGYCRRSYRTKVSSRLYLNKNINKLVQCIYLAATDFSLEQYLSYNKSNDQDVSMIADIISIEIDNNNQEVLNKIRDIIYSDNNSAIVTRQIIQGMLMSRNEEAHKMIGELLLAAKLQEGLRQVIVESMDECSREGFIYLLKLILDNNLSRFSSIVRAFGTWTGLAIDHEKPKMINKCLEAAYHCLMSKAYLDECIHSTDNLRIYIGIWATAFDEVEDIDSILGMLLQSTEKYKKLVALQFLYQTQFTIFKHQIASKVLWEKDFEVLALAIKNLFGDLTLYGIRNHAKESLDSYAKLDDYCYGIKLFDQLKTVIDTMPKKELDFKGSVFPWLDIKLTASEIMDKMIFAVALSYDEHIIDTLIDYRDKMSADTRHAFVDIFLKKPKTMKQKIALLEACGDRSPSVRESAYEIVNHLELSKDEYVLIENFLQYKSGDLRKNVIKLLLKQGGEALTACVNRLVNSKNENKRMGAIDIVSAMESDSKHKKAYRDCLNLITSMGDTTQKEKILTQNITSDTKGMRTYANGFGLYDPFKEVEIQPITRPKDFKIKSVFSISTHRLEDILNRFSDLIHVNRDLEYEVVGWDDAKTVITLGGSNFLTPFNRSNDGLDNYPLSDQIREIVKSQALDFHRLIEVDFYLGAIHRLNYETYAPWYHKLLEDRFNLKVLKASLETVEKLLYAHKVKAYIHLLVEEIPQIEKFKLAKAVLEDLYGDIPGDKHHTEYLGRTNRYYYYDGKDYIARSYEIKYWLTLMEKSHYDDESFTHYFTIAYNYYKACQYAANTTLTLAHFGRALELAIIDENEVYKELMARPLSPNNIQTVTSVQRHDRDNLRRFPHLMELGATVVENIANIEVTRGELNTEVTHLAAKIQKCFGTNIFIVILLGSEKDTYIRGYNFVTGDCTKKQMFSHLLKCCYPKDGEDANTLGILLKGKKVTNKQLIEAAMYAPQWLDIVAEYLGYKGLKAACWYFHAHVNDYFSEEKSTIVARYSPITPQEFRDGAFDRDWFMDAYYTIGEKNFKLVYDSAKYIAGGGLHKRSQLFADATLGKLDVQEVQFRIMDKRNKDYLLAFGLIPIKDKGDILSRYEYIQQYLKESKQFGTQRQASEARSAHIALLNLARNAGYSDVNRLVWNMETAKLDTIRIYLQPYKLEDIEIQLVIDKLGQANIQCTKDGKILKDIPAKHKKHEYVQAIKAVRKSLKDQYIRAKHSFEASMERGEDFETGELMNLCINPVLAPIIENLVFVSDKKLGYFHEGNLVDDRGKIHPLEPEDKIMIAHPVHLYESGEWSNYQKHLFAKKIIQPFKQVFREMYLPNTDELKEQTISRRYAGHQIQPKKAVALLKTRGWLASYEEGLQKVYYKEDIIATIYALADWFSPSDIEAPTIEVVRFEDRKTFKPVPIDKVSKLIFSEVMRDVDLVVSVAHVGGVDPEASLSTMEIRSAIVEELMKLLKLTNVTIKGSHAHILGVHGEYTVHLGSGTVHKMGTGSINILPVHSSHRGRIFLPFIDEDPKSAEILSKIILLAEDSKLKDPSILVQITS</sequence>
<feature type="domain" description="DUF7737" evidence="3">
    <location>
        <begin position="1536"/>
        <end position="1637"/>
    </location>
</feature>
<keyword evidence="5" id="KW-1185">Reference proteome</keyword>
<organism evidence="4 5">
    <name type="scientific">Anaerosolibacter carboniphilus</name>
    <dbReference type="NCBI Taxonomy" id="1417629"/>
    <lineage>
        <taxon>Bacteria</taxon>
        <taxon>Bacillati</taxon>
        <taxon>Bacillota</taxon>
        <taxon>Clostridia</taxon>
        <taxon>Peptostreptococcales</taxon>
        <taxon>Thermotaleaceae</taxon>
        <taxon>Anaerosolibacter</taxon>
    </lineage>
</organism>
<dbReference type="Pfam" id="PF18991">
    <property type="entry name" value="DUF5724"/>
    <property type="match status" value="1"/>
</dbReference>
<dbReference type="Pfam" id="PF13569">
    <property type="entry name" value="DUF4132"/>
    <property type="match status" value="1"/>
</dbReference>
<dbReference type="InterPro" id="IPR056639">
    <property type="entry name" value="DUF7737"/>
</dbReference>
<dbReference type="Proteomes" id="UP000579281">
    <property type="component" value="Unassembled WGS sequence"/>
</dbReference>
<evidence type="ECO:0000259" key="3">
    <source>
        <dbReference type="Pfam" id="PF24879"/>
    </source>
</evidence>
<accession>A0A841KMG1</accession>
<dbReference type="RefSeq" id="WP_184307881.1">
    <property type="nucleotide sequence ID" value="NZ_JACHEN010000002.1"/>
</dbReference>
<evidence type="ECO:0008006" key="6">
    <source>
        <dbReference type="Google" id="ProtNLM"/>
    </source>
</evidence>
<feature type="domain" description="DUF4132" evidence="1">
    <location>
        <begin position="1273"/>
        <end position="1446"/>
    </location>
</feature>
<evidence type="ECO:0000313" key="5">
    <source>
        <dbReference type="Proteomes" id="UP000579281"/>
    </source>
</evidence>
<dbReference type="InterPro" id="IPR043782">
    <property type="entry name" value="DUF5724"/>
</dbReference>
<reference evidence="4 5" key="1">
    <citation type="submission" date="2020-08" db="EMBL/GenBank/DDBJ databases">
        <title>Genomic Encyclopedia of Type Strains, Phase IV (KMG-IV): sequencing the most valuable type-strain genomes for metagenomic binning, comparative biology and taxonomic classification.</title>
        <authorList>
            <person name="Goeker M."/>
        </authorList>
    </citation>
    <scope>NUCLEOTIDE SEQUENCE [LARGE SCALE GENOMIC DNA]</scope>
    <source>
        <strain evidence="4 5">DSM 103526</strain>
    </source>
</reference>
<evidence type="ECO:0000259" key="2">
    <source>
        <dbReference type="Pfam" id="PF18991"/>
    </source>
</evidence>
<gene>
    <name evidence="4" type="ORF">HNQ80_000521</name>
</gene>
<evidence type="ECO:0000259" key="1">
    <source>
        <dbReference type="Pfam" id="PF13569"/>
    </source>
</evidence>
<feature type="domain" description="DUF5724" evidence="2">
    <location>
        <begin position="34"/>
        <end position="1233"/>
    </location>
</feature>
<proteinExistence type="predicted"/>